<evidence type="ECO:0000313" key="1">
    <source>
        <dbReference type="EMBL" id="KAJ7546551.1"/>
    </source>
</evidence>
<dbReference type="EMBL" id="CM055099">
    <property type="protein sequence ID" value="KAJ7546551.1"/>
    <property type="molecule type" value="Genomic_DNA"/>
</dbReference>
<proteinExistence type="predicted"/>
<keyword evidence="2" id="KW-1185">Reference proteome</keyword>
<accession>A0ACC2CWY8</accession>
<dbReference type="Proteomes" id="UP001162992">
    <property type="component" value="Chromosome 8"/>
</dbReference>
<organism evidence="1 2">
    <name type="scientific">Diphasiastrum complanatum</name>
    <name type="common">Issler's clubmoss</name>
    <name type="synonym">Lycopodium complanatum</name>
    <dbReference type="NCBI Taxonomy" id="34168"/>
    <lineage>
        <taxon>Eukaryota</taxon>
        <taxon>Viridiplantae</taxon>
        <taxon>Streptophyta</taxon>
        <taxon>Embryophyta</taxon>
        <taxon>Tracheophyta</taxon>
        <taxon>Lycopodiopsida</taxon>
        <taxon>Lycopodiales</taxon>
        <taxon>Lycopodiaceae</taxon>
        <taxon>Lycopodioideae</taxon>
        <taxon>Diphasiastrum</taxon>
    </lineage>
</organism>
<name>A0ACC2CWY8_DIPCM</name>
<gene>
    <name evidence="1" type="ORF">O6H91_08G044300</name>
</gene>
<evidence type="ECO:0000313" key="2">
    <source>
        <dbReference type="Proteomes" id="UP001162992"/>
    </source>
</evidence>
<comment type="caution">
    <text evidence="1">The sequence shown here is derived from an EMBL/GenBank/DDBJ whole genome shotgun (WGS) entry which is preliminary data.</text>
</comment>
<sequence>MDVQEMTAPELVDQLLAESLDAQKEAICELRLRAKRDNENRACIADAGAIPLVADYLTSSDSVVQENAVTCLLNLSIIHDCKREIIANSRCLDGIVEAVKLGKSAETRQNAAATLFSLLILEEVREYVGSKTDVILALLDLLDSDVARSRKDAIKALFHLCLCQVNKARVVKAGVVPLLMSFIRNRERLTDSKEGKRCTSMIGAMVNNSSPLRDVSSSTPVNLTTDYIQDKSQERKRDSIAEDALALLGLLAGSAEGVDALMKACAVSLLVELLEPQEYPRCRENATSTLLAMCQTGGDDVVQEVLQCNFCISALCGVLSSGSSRARSKAGALLQLLMVNDRS</sequence>
<protein>
    <submittedName>
        <fullName evidence="1">Uncharacterized protein</fullName>
    </submittedName>
</protein>
<reference evidence="2" key="1">
    <citation type="journal article" date="2024" name="Proc. Natl. Acad. Sci. U.S.A.">
        <title>Extraordinary preservation of gene collinearity over three hundred million years revealed in homosporous lycophytes.</title>
        <authorList>
            <person name="Li C."/>
            <person name="Wickell D."/>
            <person name="Kuo L.Y."/>
            <person name="Chen X."/>
            <person name="Nie B."/>
            <person name="Liao X."/>
            <person name="Peng D."/>
            <person name="Ji J."/>
            <person name="Jenkins J."/>
            <person name="Williams M."/>
            <person name="Shu S."/>
            <person name="Plott C."/>
            <person name="Barry K."/>
            <person name="Rajasekar S."/>
            <person name="Grimwood J."/>
            <person name="Han X."/>
            <person name="Sun S."/>
            <person name="Hou Z."/>
            <person name="He W."/>
            <person name="Dai G."/>
            <person name="Sun C."/>
            <person name="Schmutz J."/>
            <person name="Leebens-Mack J.H."/>
            <person name="Li F.W."/>
            <person name="Wang L."/>
        </authorList>
    </citation>
    <scope>NUCLEOTIDE SEQUENCE [LARGE SCALE GENOMIC DNA]</scope>
    <source>
        <strain evidence="2">cv. PW_Plant_1</strain>
    </source>
</reference>